<dbReference type="EMBL" id="WUTW01000002">
    <property type="protein sequence ID" value="MXQ65586.1"/>
    <property type="molecule type" value="Genomic_DNA"/>
</dbReference>
<gene>
    <name evidence="1" type="ORF">GQ466_16275</name>
</gene>
<accession>A0A6I4WCB8</accession>
<name>A0A6I4WCB8_9ACTN</name>
<comment type="caution">
    <text evidence="1">The sequence shown here is derived from an EMBL/GenBank/DDBJ whole genome shotgun (WGS) entry which is preliminary data.</text>
</comment>
<dbReference type="RefSeq" id="WP_161103661.1">
    <property type="nucleotide sequence ID" value="NZ_JBHLYI010000006.1"/>
</dbReference>
<proteinExistence type="predicted"/>
<dbReference type="Proteomes" id="UP000431901">
    <property type="component" value="Unassembled WGS sequence"/>
</dbReference>
<protein>
    <submittedName>
        <fullName evidence="1">Uncharacterized protein</fullName>
    </submittedName>
</protein>
<reference evidence="1 2" key="1">
    <citation type="submission" date="2019-12" db="EMBL/GenBank/DDBJ databases">
        <title>Nocardia macrotermitis sp. nov. and Nocardia aurantia sp. nov., isolated from the gut of the fungus growing-termite Macrotermes natalensis.</title>
        <authorList>
            <person name="Christine B."/>
            <person name="Rene B."/>
        </authorList>
    </citation>
    <scope>NUCLEOTIDE SEQUENCE [LARGE SCALE GENOMIC DNA]</scope>
    <source>
        <strain evidence="1 2">DSM 102126</strain>
    </source>
</reference>
<dbReference type="OrthoDB" id="5447244at2"/>
<evidence type="ECO:0000313" key="2">
    <source>
        <dbReference type="Proteomes" id="UP000431901"/>
    </source>
</evidence>
<evidence type="ECO:0000313" key="1">
    <source>
        <dbReference type="EMBL" id="MXQ65586.1"/>
    </source>
</evidence>
<sequence length="422" mass="47680">MYVTLFASRNGYLDHSLQATVEDIEQRLRKWKADALLNASEHDVIETLIGLGTVACPVLLREEIYTLEMTEEERQYVEFGDRITRRVTVMTFVVPYEGEEYVFRVRPTATTLNPPRVAELNSRDLRIVLDIGAMETEQLRRQFHEQLDSIDMYLAWARTDIDRHNQRIRSLVPQLVAQRKAELLAQRNLQAELGFPIRRRADAGTYSVPVKRREIRPTEHSGSRAGSKPFTPEPAMADADYEAALQALGHQRNALERSPAVAVGMDEEAIRNLLLVNLNAQFEGAATGETFNASGKTDILVRVQDRNIFIGECKFWNGPQSASDALDQLLGYLTWRDTKAALLLFIKNKDVSAAVKSAAVTIDAHPNTKRRGHQNTDERIDFVLHANGDSNREIRLALLPFALPADATSRFKRKTQSQDADN</sequence>
<keyword evidence="2" id="KW-1185">Reference proteome</keyword>
<dbReference type="AlphaFoldDB" id="A0A6I4WCB8"/>
<organism evidence="1 2">
    <name type="scientific">Actinomadura rayongensis</name>
    <dbReference type="NCBI Taxonomy" id="1429076"/>
    <lineage>
        <taxon>Bacteria</taxon>
        <taxon>Bacillati</taxon>
        <taxon>Actinomycetota</taxon>
        <taxon>Actinomycetes</taxon>
        <taxon>Streptosporangiales</taxon>
        <taxon>Thermomonosporaceae</taxon>
        <taxon>Actinomadura</taxon>
    </lineage>
</organism>